<dbReference type="InterPro" id="IPR001547">
    <property type="entry name" value="Glyco_hydro_5"/>
</dbReference>
<dbReference type="SUPFAM" id="SSF51445">
    <property type="entry name" value="(Trans)glycosidases"/>
    <property type="match status" value="1"/>
</dbReference>
<evidence type="ECO:0000313" key="4">
    <source>
        <dbReference type="EMBL" id="QHU21359.1"/>
    </source>
</evidence>
<keyword evidence="1" id="KW-0378">Hydrolase</keyword>
<dbReference type="InterPro" id="IPR017853">
    <property type="entry name" value="GH"/>
</dbReference>
<reference evidence="4" key="1">
    <citation type="journal article" date="2020" name="Nature">
        <title>Giant virus diversity and host interactions through global metagenomics.</title>
        <authorList>
            <person name="Schulz F."/>
            <person name="Roux S."/>
            <person name="Paez-Espino D."/>
            <person name="Jungbluth S."/>
            <person name="Walsh D.A."/>
            <person name="Denef V.J."/>
            <person name="McMahon K.D."/>
            <person name="Konstantinidis K.T."/>
            <person name="Eloe-Fadrosh E.A."/>
            <person name="Kyrpides N.C."/>
            <person name="Woyke T."/>
        </authorList>
    </citation>
    <scope>NUCLEOTIDE SEQUENCE</scope>
    <source>
        <strain evidence="4">GVMAG-S-3300013094-109</strain>
    </source>
</reference>
<keyword evidence="2" id="KW-0326">Glycosidase</keyword>
<protein>
    <recommendedName>
        <fullName evidence="3">Glycoside hydrolase family 5 domain-containing protein</fullName>
    </recommendedName>
</protein>
<dbReference type="Pfam" id="PF00150">
    <property type="entry name" value="Cellulase"/>
    <property type="match status" value="1"/>
</dbReference>
<sequence length="654" mass="72690">MTTVDVSLNINGLLYDLTANYTLTTTPGVYNCVLNIPDDFVHGSTYNFSVQTRFNITDSSYCTPIQVTITPQPVLLGVNLQGFDNSPQVFNYYLSSANKMDTPGNGAYKAIINFLYLSNAKLLRIPFTPTFAFQLAATDGASCQEGGTIICDSSNVPFFQPWNKLLYYPLIDPGDYNQDLRYLRPGGILTGPTVQYYSDPTTQSSNFNNSGNLLLSIFNSQQKGITVIIDMHAVNSNILGYYDFSINGVQYTINPTPNGVSDNYSYNPGFTYLWLSMLLVINNIWTQENWYQAFKQFNSTSFNAYNYAGQIFGSGTNSTNDIPYPGIYYSDPSYNYGGISTYSFDPNLCYLELHNEPYNANYVNLSGAQWSKLTINTINAIRTAESNLKLSKHKILISSYNCYSGLHWYTVDSTSYGETGFENLLTDLSNNGYYNSADSGVYFSVHQYCDSDYSGTQSGLSDANFYDASWNQWINTLQSRLYQPTANPPIDFKILFTEGNVGLYPGSGGTISRWGDFLHSLNDSGMVAGITIWSSIAFAYRYQNGNPSLTLFPTFTDTSGGSAHYTDVSLNIDQIWNGETNYVLLQDGNVSYNTTNCQTIYSGYYAVATATGTGCYNAYQINDSNNSIFLNVQANKLDTYDFTSIATLAQKTTT</sequence>
<dbReference type="Gene3D" id="3.20.20.80">
    <property type="entry name" value="Glycosidases"/>
    <property type="match status" value="1"/>
</dbReference>
<dbReference type="GO" id="GO:0000272">
    <property type="term" value="P:polysaccharide catabolic process"/>
    <property type="evidence" value="ECO:0007669"/>
    <property type="project" value="InterPro"/>
</dbReference>
<evidence type="ECO:0000256" key="2">
    <source>
        <dbReference type="ARBA" id="ARBA00023295"/>
    </source>
</evidence>
<dbReference type="GO" id="GO:0004553">
    <property type="term" value="F:hydrolase activity, hydrolyzing O-glycosyl compounds"/>
    <property type="evidence" value="ECO:0007669"/>
    <property type="project" value="InterPro"/>
</dbReference>
<organism evidence="4">
    <name type="scientific">viral metagenome</name>
    <dbReference type="NCBI Taxonomy" id="1070528"/>
    <lineage>
        <taxon>unclassified sequences</taxon>
        <taxon>metagenomes</taxon>
        <taxon>organismal metagenomes</taxon>
    </lineage>
</organism>
<accession>A0A6C0KUU8</accession>
<name>A0A6C0KUU8_9ZZZZ</name>
<dbReference type="EMBL" id="MN740989">
    <property type="protein sequence ID" value="QHU21359.1"/>
    <property type="molecule type" value="Genomic_DNA"/>
</dbReference>
<evidence type="ECO:0000256" key="1">
    <source>
        <dbReference type="ARBA" id="ARBA00022801"/>
    </source>
</evidence>
<feature type="domain" description="Glycoside hydrolase family 5" evidence="3">
    <location>
        <begin position="347"/>
        <end position="479"/>
    </location>
</feature>
<proteinExistence type="predicted"/>
<evidence type="ECO:0000259" key="3">
    <source>
        <dbReference type="Pfam" id="PF00150"/>
    </source>
</evidence>
<dbReference type="AlphaFoldDB" id="A0A6C0KUU8"/>